<organism evidence="4 5">
    <name type="scientific">Seminavis robusta</name>
    <dbReference type="NCBI Taxonomy" id="568900"/>
    <lineage>
        <taxon>Eukaryota</taxon>
        <taxon>Sar</taxon>
        <taxon>Stramenopiles</taxon>
        <taxon>Ochrophyta</taxon>
        <taxon>Bacillariophyta</taxon>
        <taxon>Bacillariophyceae</taxon>
        <taxon>Bacillariophycidae</taxon>
        <taxon>Naviculales</taxon>
        <taxon>Naviculaceae</taxon>
        <taxon>Seminavis</taxon>
    </lineage>
</organism>
<feature type="coiled-coil region" evidence="1">
    <location>
        <begin position="74"/>
        <end position="101"/>
    </location>
</feature>
<evidence type="ECO:0000313" key="5">
    <source>
        <dbReference type="Proteomes" id="UP001153069"/>
    </source>
</evidence>
<proteinExistence type="predicted"/>
<dbReference type="AlphaFoldDB" id="A0A9N8ES27"/>
<evidence type="ECO:0000256" key="1">
    <source>
        <dbReference type="SAM" id="Coils"/>
    </source>
</evidence>
<protein>
    <submittedName>
        <fullName evidence="4">Uncharacterized protein</fullName>
    </submittedName>
</protein>
<dbReference type="Proteomes" id="UP001153069">
    <property type="component" value="Unassembled WGS sequence"/>
</dbReference>
<keyword evidence="1" id="KW-0175">Coiled coil</keyword>
<feature type="region of interest" description="Disordered" evidence="2">
    <location>
        <begin position="120"/>
        <end position="201"/>
    </location>
</feature>
<name>A0A9N8ES27_9STRA</name>
<accession>A0A9N8ES27</accession>
<keyword evidence="3" id="KW-0812">Transmembrane</keyword>
<keyword evidence="3" id="KW-1133">Transmembrane helix</keyword>
<evidence type="ECO:0000256" key="3">
    <source>
        <dbReference type="SAM" id="Phobius"/>
    </source>
</evidence>
<keyword evidence="5" id="KW-1185">Reference proteome</keyword>
<feature type="compositionally biased region" description="Basic and acidic residues" evidence="2">
    <location>
        <begin position="141"/>
        <end position="151"/>
    </location>
</feature>
<dbReference type="EMBL" id="CAICTM010001792">
    <property type="protein sequence ID" value="CAB9526206.1"/>
    <property type="molecule type" value="Genomic_DNA"/>
</dbReference>
<feature type="transmembrane region" description="Helical" evidence="3">
    <location>
        <begin position="27"/>
        <end position="46"/>
    </location>
</feature>
<evidence type="ECO:0000256" key="2">
    <source>
        <dbReference type="SAM" id="MobiDB-lite"/>
    </source>
</evidence>
<evidence type="ECO:0000313" key="4">
    <source>
        <dbReference type="EMBL" id="CAB9526206.1"/>
    </source>
</evidence>
<feature type="compositionally biased region" description="Polar residues" evidence="2">
    <location>
        <begin position="162"/>
        <end position="201"/>
    </location>
</feature>
<gene>
    <name evidence="4" type="ORF">SEMRO_1794_G297980.2</name>
</gene>
<reference evidence="4" key="1">
    <citation type="submission" date="2020-06" db="EMBL/GenBank/DDBJ databases">
        <authorList>
            <consortium name="Plant Systems Biology data submission"/>
        </authorList>
    </citation>
    <scope>NUCLEOTIDE SEQUENCE</scope>
    <source>
        <strain evidence="4">D6</strain>
    </source>
</reference>
<comment type="caution">
    <text evidence="4">The sequence shown here is derived from an EMBL/GenBank/DDBJ whole genome shotgun (WGS) entry which is preliminary data.</text>
</comment>
<keyword evidence="3" id="KW-0472">Membrane</keyword>
<sequence length="507" mass="56283">MNKSRDRFSPRPSDTACYPSASSPPMVFRYALVFVSIGMVSAFILLQTVGFQGPPYTTCENEVMAPTSLSPKYNSQEENLLREILRKLERLEQQGQRQQCHLSQEFKSLRESLETLVSNMHPSGMLPTRQTTRVDLEEEETVPRSTEDKSKPSSLEGIIATQEENAASEQISTSPTQQLTAEDTVTATAQQSAQEESGTSQHTVLQKIGGSFEPNTFYPQLTLQDYTELPHHRPSAGWLQGCASAIAKDESIMKPFPTKRINYALGDCIKFCNTRCSAPQGHKNHTATDVGEPFNATMAGYYGHLHCRSDGNNPNDGSAFNATAATAAIIDMFQIFGSRPGFRKPDTDALVVHLRLGDVMENKKRRKRDQEPVEFLRPDKLLKHGGSAKHNGFKMFHTIFSVHEYLDAIDTTNATKVVLVGGSHLPDMYKNSRVYATCLSRALAMAGKQVELQTDSGDADQDFYFMSHAKLFMRSTGGYSRLIATMVAMMGGQVMDWDSMIGKTTRT</sequence>